<protein>
    <recommendedName>
        <fullName evidence="3">DNA-directed RNA polymerase subunit beta</fullName>
    </recommendedName>
</protein>
<evidence type="ECO:0000313" key="2">
    <source>
        <dbReference type="Proteomes" id="UP000321424"/>
    </source>
</evidence>
<dbReference type="EMBL" id="BJXA01000059">
    <property type="protein sequence ID" value="GEM41916.1"/>
    <property type="molecule type" value="Genomic_DNA"/>
</dbReference>
<accession>A0A511MPN8</accession>
<dbReference type="OrthoDB" id="4546644at2"/>
<proteinExistence type="predicted"/>
<name>A0A511MPN8_9NOCA</name>
<dbReference type="RefSeq" id="WP_147139142.1">
    <property type="nucleotide sequence ID" value="NZ_BJXA01000059.1"/>
</dbReference>
<dbReference type="Proteomes" id="UP000321424">
    <property type="component" value="Unassembled WGS sequence"/>
</dbReference>
<evidence type="ECO:0008006" key="3">
    <source>
        <dbReference type="Google" id="ProtNLM"/>
    </source>
</evidence>
<sequence>MHDPTFRDTPFSRCAYYRRTCGLPAGIQPEAGRIIVKVGLVGAITMPARLGQRVRDDMLFRGCPVGPIMAHIRSRRWTFLCRPDVPDDPRLFTELFRLDVAVVPFGGEIALPSPADSHTPSRAWVVLPRDTFRPSCAVIIDYLRACTKRPAR</sequence>
<gene>
    <name evidence="1" type="ORF">NN4_64350</name>
</gene>
<reference evidence="1 2" key="1">
    <citation type="submission" date="2019-07" db="EMBL/GenBank/DDBJ databases">
        <title>Whole genome shotgun sequence of Nocardia ninae NBRC 108245.</title>
        <authorList>
            <person name="Hosoyama A."/>
            <person name="Uohara A."/>
            <person name="Ohji S."/>
            <person name="Ichikawa N."/>
        </authorList>
    </citation>
    <scope>NUCLEOTIDE SEQUENCE [LARGE SCALE GENOMIC DNA]</scope>
    <source>
        <strain evidence="1 2">NBRC 108245</strain>
    </source>
</reference>
<dbReference type="AlphaFoldDB" id="A0A511MPN8"/>
<keyword evidence="2" id="KW-1185">Reference proteome</keyword>
<organism evidence="1 2">
    <name type="scientific">Nocardia ninae NBRC 108245</name>
    <dbReference type="NCBI Taxonomy" id="1210091"/>
    <lineage>
        <taxon>Bacteria</taxon>
        <taxon>Bacillati</taxon>
        <taxon>Actinomycetota</taxon>
        <taxon>Actinomycetes</taxon>
        <taxon>Mycobacteriales</taxon>
        <taxon>Nocardiaceae</taxon>
        <taxon>Nocardia</taxon>
    </lineage>
</organism>
<comment type="caution">
    <text evidence="1">The sequence shown here is derived from an EMBL/GenBank/DDBJ whole genome shotgun (WGS) entry which is preliminary data.</text>
</comment>
<evidence type="ECO:0000313" key="1">
    <source>
        <dbReference type="EMBL" id="GEM41916.1"/>
    </source>
</evidence>